<accession>A0A9W4U4K0</accession>
<keyword evidence="2" id="KW-1185">Reference proteome</keyword>
<dbReference type="AlphaFoldDB" id="A0A9W4U4K0"/>
<evidence type="ECO:0000313" key="2">
    <source>
        <dbReference type="Proteomes" id="UP001152607"/>
    </source>
</evidence>
<protein>
    <submittedName>
        <fullName evidence="1">Uncharacterized protein</fullName>
    </submittedName>
</protein>
<comment type="caution">
    <text evidence="1">The sequence shown here is derived from an EMBL/GenBank/DDBJ whole genome shotgun (WGS) entry which is preliminary data.</text>
</comment>
<reference evidence="1" key="1">
    <citation type="submission" date="2023-01" db="EMBL/GenBank/DDBJ databases">
        <authorList>
            <person name="Van Ghelder C."/>
            <person name="Rancurel C."/>
        </authorList>
    </citation>
    <scope>NUCLEOTIDE SEQUENCE</scope>
    <source>
        <strain evidence="1">CNCM I-4278</strain>
    </source>
</reference>
<dbReference type="Proteomes" id="UP001152607">
    <property type="component" value="Unassembled WGS sequence"/>
</dbReference>
<name>A0A9W4U4K0_9PLEO</name>
<organism evidence="1 2">
    <name type="scientific">Periconia digitata</name>
    <dbReference type="NCBI Taxonomy" id="1303443"/>
    <lineage>
        <taxon>Eukaryota</taxon>
        <taxon>Fungi</taxon>
        <taxon>Dikarya</taxon>
        <taxon>Ascomycota</taxon>
        <taxon>Pezizomycotina</taxon>
        <taxon>Dothideomycetes</taxon>
        <taxon>Pleosporomycetidae</taxon>
        <taxon>Pleosporales</taxon>
        <taxon>Massarineae</taxon>
        <taxon>Periconiaceae</taxon>
        <taxon>Periconia</taxon>
    </lineage>
</organism>
<dbReference type="EMBL" id="CAOQHR010000001">
    <property type="protein sequence ID" value="CAI6259348.1"/>
    <property type="molecule type" value="Genomic_DNA"/>
</dbReference>
<proteinExistence type="predicted"/>
<evidence type="ECO:0000313" key="1">
    <source>
        <dbReference type="EMBL" id="CAI6259348.1"/>
    </source>
</evidence>
<sequence>MYQSLKFLRYLLANVSSSFLSRISLSVWLARMSETSVVSDSCSQMARISWYMGVSPVPPAIMPIFLQCPAWYLMAPLGPRNSTSSPTLSCEKYLPVS</sequence>
<gene>
    <name evidence="1" type="ORF">PDIGIT_LOCUS1283</name>
</gene>